<dbReference type="Pfam" id="PF07833">
    <property type="entry name" value="Cu_amine_oxidN1"/>
    <property type="match status" value="1"/>
</dbReference>
<feature type="signal peptide" evidence="2">
    <location>
        <begin position="1"/>
        <end position="24"/>
    </location>
</feature>
<dbReference type="EMBL" id="QFGA01000001">
    <property type="protein sequence ID" value="TEB08581.1"/>
    <property type="molecule type" value="Genomic_DNA"/>
</dbReference>
<feature type="coiled-coil region" evidence="1">
    <location>
        <begin position="92"/>
        <end position="133"/>
    </location>
</feature>
<sequence>MKKRIITVLMSLAIVLLMTVAAEATTATKPITVDYVDIQLYVNGNAVSLQDNEEPFIYNGRTFVPIRMVSEALNQNVEWIDSIKAVKISGENSATTDLLTQKEKEIQDLKLEIESLKNTIDSLEADDDEISDLEDALISGYDYLEDVNIEDISLDGDEDDIDVAINVDLDDYGDEWEELDDSDIEDWIEDLVSSIQDELSDDTVVSGEIIDTDSDDVLVEFYKDGDYSLDVEFQDDDDEISDLEDALISEYDYLEDVNIEDISLDGDEGDIDATINVDLDDYGDEWEELDDSDIEDWIEDLVSSIQDELSDDTVVSGEIIDTDSDDVLVEFYKDGDYSLDVEFQDEDYRGGSSDSDLEDVLDSLEDDSFYVDDIEFTMDISYDDDDESVTAYLDAVDDDASSEWEYLSSSRIDSDVTDICEEIADAFDDDADIRLDTVTVYFYDEDSDLLDSFDYDVDDGDLY</sequence>
<dbReference type="InterPro" id="IPR012854">
    <property type="entry name" value="Cu_amine_oxidase-like_N"/>
</dbReference>
<dbReference type="Proteomes" id="UP000298324">
    <property type="component" value="Unassembled WGS sequence"/>
</dbReference>
<feature type="chain" id="PRO_5021383714" description="Copper amine oxidase-like N-terminal domain-containing protein" evidence="2">
    <location>
        <begin position="25"/>
        <end position="463"/>
    </location>
</feature>
<dbReference type="InterPro" id="IPR036582">
    <property type="entry name" value="Mao_N_sf"/>
</dbReference>
<dbReference type="SUPFAM" id="SSF55383">
    <property type="entry name" value="Copper amine oxidase, domain N"/>
    <property type="match status" value="1"/>
</dbReference>
<keyword evidence="5" id="KW-1185">Reference proteome</keyword>
<reference evidence="4 5" key="1">
    <citation type="journal article" date="2018" name="Environ. Microbiol.">
        <title>Novel energy conservation strategies and behaviour of Pelotomaculum schinkii driving syntrophic propionate catabolism.</title>
        <authorList>
            <person name="Hidalgo-Ahumada C.A.P."/>
            <person name="Nobu M.K."/>
            <person name="Narihiro T."/>
            <person name="Tamaki H."/>
            <person name="Liu W.T."/>
            <person name="Kamagata Y."/>
            <person name="Stams A.J.M."/>
            <person name="Imachi H."/>
            <person name="Sousa D.Z."/>
        </authorList>
    </citation>
    <scope>NUCLEOTIDE SEQUENCE [LARGE SCALE GENOMIC DNA]</scope>
    <source>
        <strain evidence="4 5">HH</strain>
    </source>
</reference>
<evidence type="ECO:0000313" key="4">
    <source>
        <dbReference type="EMBL" id="TEB08581.1"/>
    </source>
</evidence>
<evidence type="ECO:0000256" key="2">
    <source>
        <dbReference type="SAM" id="SignalP"/>
    </source>
</evidence>
<comment type="caution">
    <text evidence="4">The sequence shown here is derived from an EMBL/GenBank/DDBJ whole genome shotgun (WGS) entry which is preliminary data.</text>
</comment>
<feature type="domain" description="Copper amine oxidase-like N-terminal" evidence="3">
    <location>
        <begin position="42"/>
        <end position="93"/>
    </location>
</feature>
<gene>
    <name evidence="4" type="ORF">Psch_02145</name>
</gene>
<protein>
    <recommendedName>
        <fullName evidence="3">Copper amine oxidase-like N-terminal domain-containing protein</fullName>
    </recommendedName>
</protein>
<evidence type="ECO:0000259" key="3">
    <source>
        <dbReference type="Pfam" id="PF07833"/>
    </source>
</evidence>
<dbReference type="Gene3D" id="3.30.457.10">
    <property type="entry name" value="Copper amine oxidase-like, N-terminal domain"/>
    <property type="match status" value="1"/>
</dbReference>
<evidence type="ECO:0000313" key="5">
    <source>
        <dbReference type="Proteomes" id="UP000298324"/>
    </source>
</evidence>
<keyword evidence="1" id="KW-0175">Coiled coil</keyword>
<keyword evidence="2" id="KW-0732">Signal</keyword>
<organism evidence="4 5">
    <name type="scientific">Pelotomaculum schinkii</name>
    <dbReference type="NCBI Taxonomy" id="78350"/>
    <lineage>
        <taxon>Bacteria</taxon>
        <taxon>Bacillati</taxon>
        <taxon>Bacillota</taxon>
        <taxon>Clostridia</taxon>
        <taxon>Eubacteriales</taxon>
        <taxon>Desulfotomaculaceae</taxon>
        <taxon>Pelotomaculum</taxon>
    </lineage>
</organism>
<dbReference type="RefSeq" id="WP_190240135.1">
    <property type="nucleotide sequence ID" value="NZ_QFGA01000001.1"/>
</dbReference>
<dbReference type="AlphaFoldDB" id="A0A4Y7RIF2"/>
<proteinExistence type="predicted"/>
<accession>A0A4Y7RIF2</accession>
<evidence type="ECO:0000256" key="1">
    <source>
        <dbReference type="SAM" id="Coils"/>
    </source>
</evidence>
<name>A0A4Y7RIF2_9FIRM</name>